<evidence type="ECO:0000313" key="11">
    <source>
        <dbReference type="EMBL" id="KAI7738427.1"/>
    </source>
</evidence>
<dbReference type="PROSITE" id="PS51194">
    <property type="entry name" value="HELICASE_CTER"/>
    <property type="match status" value="1"/>
</dbReference>
<evidence type="ECO:0000313" key="12">
    <source>
        <dbReference type="Proteomes" id="UP001206925"/>
    </source>
</evidence>
<keyword evidence="5" id="KW-0067">ATP-binding</keyword>
<dbReference type="CDD" id="cd17963">
    <property type="entry name" value="DEADc_DDX19_DDX25"/>
    <property type="match status" value="1"/>
</dbReference>
<evidence type="ECO:0000256" key="4">
    <source>
        <dbReference type="ARBA" id="ARBA00022806"/>
    </source>
</evidence>
<keyword evidence="12" id="KW-1185">Reference proteome</keyword>
<feature type="domain" description="Helicase C-terminal" evidence="9">
    <location>
        <begin position="269"/>
        <end position="424"/>
    </location>
</feature>
<dbReference type="CDD" id="cd18787">
    <property type="entry name" value="SF2_C_DEAD"/>
    <property type="match status" value="1"/>
</dbReference>
<dbReference type="Proteomes" id="UP001206925">
    <property type="component" value="Unassembled WGS sequence"/>
</dbReference>
<evidence type="ECO:0000259" key="10">
    <source>
        <dbReference type="PROSITE" id="PS51195"/>
    </source>
</evidence>
<dbReference type="Pfam" id="PF00270">
    <property type="entry name" value="DEAD"/>
    <property type="match status" value="1"/>
</dbReference>
<dbReference type="InterPro" id="IPR014001">
    <property type="entry name" value="Helicase_ATP-bd"/>
</dbReference>
<protein>
    <recommendedName>
        <fullName evidence="1">RNA helicase</fullName>
        <ecNumber evidence="1">3.6.4.13</ecNumber>
    </recommendedName>
</protein>
<dbReference type="PROSITE" id="PS51195">
    <property type="entry name" value="Q_MOTIF"/>
    <property type="match status" value="1"/>
</dbReference>
<name>A0AAD5CB42_AMBAR</name>
<dbReference type="GO" id="GO:0005524">
    <property type="term" value="F:ATP binding"/>
    <property type="evidence" value="ECO:0007669"/>
    <property type="project" value="UniProtKB-KW"/>
</dbReference>
<evidence type="ECO:0000256" key="2">
    <source>
        <dbReference type="ARBA" id="ARBA00022741"/>
    </source>
</evidence>
<keyword evidence="4" id="KW-0347">Helicase</keyword>
<accession>A0AAD5CB42</accession>
<feature type="non-terminal residue" evidence="11">
    <location>
        <position position="1"/>
    </location>
</feature>
<evidence type="ECO:0000256" key="1">
    <source>
        <dbReference type="ARBA" id="ARBA00012552"/>
    </source>
</evidence>
<dbReference type="GO" id="GO:0016787">
    <property type="term" value="F:hydrolase activity"/>
    <property type="evidence" value="ECO:0007669"/>
    <property type="project" value="UniProtKB-KW"/>
</dbReference>
<sequence length="435" mass="48720">VTAGDTPYSSAVRFEDLDLSPELLKGLYVEMKFERPSKIQSISLPMILTPPHKNLIAQAHNGSGKTTCFVLGMLSRVDPKLGAPQALCICPTRELAIQVLRTSRLLRLKVALNMEVLLKMGKFTGITSELGLPADKANYIPVSKRAPVTAQVIIGTPGTINKWIAAKKLGTSNLKILVFDEADHMLAESGFKEDSVRIMKEIVRWSPKCQVLLFSATFNETVKAFVSKIVKDLFVQDYNQLFVKKEELSLDSVKQYKVNLPDELSKIMVIKDKIMELGEKVGQTIIFVKTRKSAGMLHEALVKYGYEVTTIQGALTQEDRDKIVKEFKEGLTHVLIATDVLARGFDQSQVNLVVNYDLPVVYDNPTEPDNEVYLHRIGRAGRFGRKGAVFNLLCGDRDNMIMEKIERHFNHYVAEVPSWTSDDDFKDALKKAGLM</sequence>
<keyword evidence="2" id="KW-0547">Nucleotide-binding</keyword>
<evidence type="ECO:0000259" key="8">
    <source>
        <dbReference type="PROSITE" id="PS51192"/>
    </source>
</evidence>
<reference evidence="11" key="1">
    <citation type="submission" date="2022-06" db="EMBL/GenBank/DDBJ databases">
        <title>Uncovering the hologenomic basis of an extraordinary plant invasion.</title>
        <authorList>
            <person name="Bieker V.C."/>
            <person name="Martin M.D."/>
            <person name="Gilbert T."/>
            <person name="Hodgins K."/>
            <person name="Battlay P."/>
            <person name="Petersen B."/>
            <person name="Wilson J."/>
        </authorList>
    </citation>
    <scope>NUCLEOTIDE SEQUENCE</scope>
    <source>
        <strain evidence="11">AA19_3_7</strain>
        <tissue evidence="11">Leaf</tissue>
    </source>
</reference>
<proteinExistence type="predicted"/>
<dbReference type="SMART" id="SM00487">
    <property type="entry name" value="DEXDc"/>
    <property type="match status" value="1"/>
</dbReference>
<evidence type="ECO:0000256" key="6">
    <source>
        <dbReference type="ARBA" id="ARBA00022884"/>
    </source>
</evidence>
<dbReference type="InterPro" id="IPR014014">
    <property type="entry name" value="RNA_helicase_DEAD_Q_motif"/>
</dbReference>
<dbReference type="InterPro" id="IPR001650">
    <property type="entry name" value="Helicase_C-like"/>
</dbReference>
<dbReference type="InterPro" id="IPR027417">
    <property type="entry name" value="P-loop_NTPase"/>
</dbReference>
<dbReference type="InterPro" id="IPR011545">
    <property type="entry name" value="DEAD/DEAH_box_helicase_dom"/>
</dbReference>
<organism evidence="11 12">
    <name type="scientific">Ambrosia artemisiifolia</name>
    <name type="common">Common ragweed</name>
    <dbReference type="NCBI Taxonomy" id="4212"/>
    <lineage>
        <taxon>Eukaryota</taxon>
        <taxon>Viridiplantae</taxon>
        <taxon>Streptophyta</taxon>
        <taxon>Embryophyta</taxon>
        <taxon>Tracheophyta</taxon>
        <taxon>Spermatophyta</taxon>
        <taxon>Magnoliopsida</taxon>
        <taxon>eudicotyledons</taxon>
        <taxon>Gunneridae</taxon>
        <taxon>Pentapetalae</taxon>
        <taxon>asterids</taxon>
        <taxon>campanulids</taxon>
        <taxon>Asterales</taxon>
        <taxon>Asteraceae</taxon>
        <taxon>Asteroideae</taxon>
        <taxon>Heliantheae alliance</taxon>
        <taxon>Heliantheae</taxon>
        <taxon>Ambrosia</taxon>
    </lineage>
</organism>
<dbReference type="SUPFAM" id="SSF52540">
    <property type="entry name" value="P-loop containing nucleoside triphosphate hydrolases"/>
    <property type="match status" value="1"/>
</dbReference>
<keyword evidence="3" id="KW-0378">Hydrolase</keyword>
<dbReference type="SMART" id="SM00490">
    <property type="entry name" value="HELICc"/>
    <property type="match status" value="1"/>
</dbReference>
<keyword evidence="6" id="KW-0694">RNA-binding</keyword>
<dbReference type="GO" id="GO:0003723">
    <property type="term" value="F:RNA binding"/>
    <property type="evidence" value="ECO:0007669"/>
    <property type="project" value="UniProtKB-KW"/>
</dbReference>
<feature type="short sequence motif" description="Q motif" evidence="7">
    <location>
        <begin position="12"/>
        <end position="41"/>
    </location>
</feature>
<dbReference type="AlphaFoldDB" id="A0AAD5CB42"/>
<feature type="domain" description="Helicase ATP-binding" evidence="8">
    <location>
        <begin position="46"/>
        <end position="236"/>
    </location>
</feature>
<dbReference type="PROSITE" id="PS51192">
    <property type="entry name" value="HELICASE_ATP_BIND_1"/>
    <property type="match status" value="1"/>
</dbReference>
<dbReference type="GO" id="GO:0003724">
    <property type="term" value="F:RNA helicase activity"/>
    <property type="evidence" value="ECO:0007669"/>
    <property type="project" value="UniProtKB-EC"/>
</dbReference>
<dbReference type="EMBL" id="JAMZMK010008813">
    <property type="protein sequence ID" value="KAI7738427.1"/>
    <property type="molecule type" value="Genomic_DNA"/>
</dbReference>
<gene>
    <name evidence="11" type="ORF">M8C21_015657</name>
</gene>
<dbReference type="Gene3D" id="3.40.50.300">
    <property type="entry name" value="P-loop containing nucleotide triphosphate hydrolases"/>
    <property type="match status" value="2"/>
</dbReference>
<evidence type="ECO:0000256" key="5">
    <source>
        <dbReference type="ARBA" id="ARBA00022840"/>
    </source>
</evidence>
<evidence type="ECO:0000256" key="3">
    <source>
        <dbReference type="ARBA" id="ARBA00022801"/>
    </source>
</evidence>
<dbReference type="Pfam" id="PF00271">
    <property type="entry name" value="Helicase_C"/>
    <property type="match status" value="1"/>
</dbReference>
<feature type="domain" description="DEAD-box RNA helicase Q" evidence="10">
    <location>
        <begin position="12"/>
        <end position="41"/>
    </location>
</feature>
<evidence type="ECO:0000259" key="9">
    <source>
        <dbReference type="PROSITE" id="PS51194"/>
    </source>
</evidence>
<comment type="caution">
    <text evidence="11">The sequence shown here is derived from an EMBL/GenBank/DDBJ whole genome shotgun (WGS) entry which is preliminary data.</text>
</comment>
<evidence type="ECO:0000256" key="7">
    <source>
        <dbReference type="PROSITE-ProRule" id="PRU00552"/>
    </source>
</evidence>
<dbReference type="PANTHER" id="PTHR47958">
    <property type="entry name" value="ATP-DEPENDENT RNA HELICASE DBP3"/>
    <property type="match status" value="1"/>
</dbReference>
<dbReference type="EC" id="3.6.4.13" evidence="1"/>